<evidence type="ECO:0000256" key="6">
    <source>
        <dbReference type="SAM" id="Phobius"/>
    </source>
</evidence>
<dbReference type="AlphaFoldDB" id="A0A1W2E398"/>
<name>A0A1W2E398_9HYPH</name>
<keyword evidence="4 6" id="KW-1133">Transmembrane helix</keyword>
<reference evidence="9 10" key="1">
    <citation type="submission" date="2017-04" db="EMBL/GenBank/DDBJ databases">
        <authorList>
            <person name="Afonso C.L."/>
            <person name="Miller P.J."/>
            <person name="Scott M.A."/>
            <person name="Spackman E."/>
            <person name="Goraichik I."/>
            <person name="Dimitrov K.M."/>
            <person name="Suarez D.L."/>
            <person name="Swayne D.E."/>
        </authorList>
    </citation>
    <scope>NUCLEOTIDE SEQUENCE [LARGE SCALE GENOMIC DNA]</scope>
    <source>
        <strain evidence="9 10">CGMCC 1.10972</strain>
    </source>
</reference>
<gene>
    <name evidence="9" type="ORF">SAMN06297251_12089</name>
</gene>
<keyword evidence="10" id="KW-1185">Reference proteome</keyword>
<dbReference type="Pfam" id="PF06271">
    <property type="entry name" value="RDD"/>
    <property type="match status" value="1"/>
</dbReference>
<dbReference type="Proteomes" id="UP000192656">
    <property type="component" value="Unassembled WGS sequence"/>
</dbReference>
<feature type="domain" description="GYF" evidence="8">
    <location>
        <begin position="21"/>
        <end position="67"/>
    </location>
</feature>
<evidence type="ECO:0000313" key="10">
    <source>
        <dbReference type="Proteomes" id="UP000192656"/>
    </source>
</evidence>
<evidence type="ECO:0000259" key="7">
    <source>
        <dbReference type="Pfam" id="PF06271"/>
    </source>
</evidence>
<evidence type="ECO:0000256" key="3">
    <source>
        <dbReference type="ARBA" id="ARBA00022692"/>
    </source>
</evidence>
<keyword evidence="3 6" id="KW-0812">Transmembrane</keyword>
<dbReference type="InterPro" id="IPR010432">
    <property type="entry name" value="RDD"/>
</dbReference>
<evidence type="ECO:0000313" key="9">
    <source>
        <dbReference type="EMBL" id="SMD04264.1"/>
    </source>
</evidence>
<dbReference type="InterPro" id="IPR025640">
    <property type="entry name" value="GYF_2"/>
</dbReference>
<feature type="transmembrane region" description="Helical" evidence="6">
    <location>
        <begin position="105"/>
        <end position="134"/>
    </location>
</feature>
<feature type="transmembrane region" description="Helical" evidence="6">
    <location>
        <begin position="146"/>
        <end position="164"/>
    </location>
</feature>
<dbReference type="InterPro" id="IPR051791">
    <property type="entry name" value="Pra-immunoreactive"/>
</dbReference>
<dbReference type="EMBL" id="FWXR01000020">
    <property type="protein sequence ID" value="SMD04264.1"/>
    <property type="molecule type" value="Genomic_DNA"/>
</dbReference>
<evidence type="ECO:0000259" key="8">
    <source>
        <dbReference type="Pfam" id="PF14237"/>
    </source>
</evidence>
<organism evidence="9 10">
    <name type="scientific">Fulvimarina manganoxydans</name>
    <dbReference type="NCBI Taxonomy" id="937218"/>
    <lineage>
        <taxon>Bacteria</taxon>
        <taxon>Pseudomonadati</taxon>
        <taxon>Pseudomonadota</taxon>
        <taxon>Alphaproteobacteria</taxon>
        <taxon>Hyphomicrobiales</taxon>
        <taxon>Aurantimonadaceae</taxon>
        <taxon>Fulvimarina</taxon>
    </lineage>
</organism>
<evidence type="ECO:0000256" key="1">
    <source>
        <dbReference type="ARBA" id="ARBA00004651"/>
    </source>
</evidence>
<feature type="domain" description="RDD" evidence="7">
    <location>
        <begin position="103"/>
        <end position="228"/>
    </location>
</feature>
<evidence type="ECO:0000256" key="5">
    <source>
        <dbReference type="ARBA" id="ARBA00023136"/>
    </source>
</evidence>
<accession>A0A1W2E398</accession>
<dbReference type="PANTHER" id="PTHR36115:SF9">
    <property type="entry name" value="LMO1584 PROTEIN"/>
    <property type="match status" value="1"/>
</dbReference>
<keyword evidence="2" id="KW-1003">Cell membrane</keyword>
<dbReference type="GO" id="GO:0005886">
    <property type="term" value="C:plasma membrane"/>
    <property type="evidence" value="ECO:0007669"/>
    <property type="project" value="UniProtKB-SubCell"/>
</dbReference>
<comment type="subcellular location">
    <subcellularLocation>
        <location evidence="1">Cell membrane</location>
        <topology evidence="1">Multi-pass membrane protein</topology>
    </subcellularLocation>
</comment>
<feature type="transmembrane region" description="Helical" evidence="6">
    <location>
        <begin position="197"/>
        <end position="216"/>
    </location>
</feature>
<dbReference type="OrthoDB" id="9793824at2"/>
<sequence>MENGNDIRSASGPKIPPVQKWRVRIDGTVYGPYSRPEIETYLAEGRLDPSTEIYEASTGTWQPISAFSPLKDLITGTRGAEGFGGPNAEVSRDSSEVGHWVFAGFWIRAAALLIDSVIMAIGGGVLGAFIGYGLAAAGSPDSIEPIANLVGFAIGLLYTALMHSGPWQATLGKRAVGIRVIRRDGYPVGFGLAVGRYFATILSAFIFCIGYAMAGWTREKRALHDMICSTRVIYGRL</sequence>
<proteinExistence type="predicted"/>
<dbReference type="Pfam" id="PF14237">
    <property type="entry name" value="GYF_2"/>
    <property type="match status" value="1"/>
</dbReference>
<evidence type="ECO:0000256" key="4">
    <source>
        <dbReference type="ARBA" id="ARBA00022989"/>
    </source>
</evidence>
<dbReference type="PANTHER" id="PTHR36115">
    <property type="entry name" value="PROLINE-RICH ANTIGEN HOMOLOG-RELATED"/>
    <property type="match status" value="1"/>
</dbReference>
<keyword evidence="5 6" id="KW-0472">Membrane</keyword>
<protein>
    <submittedName>
        <fullName evidence="9">Uncharacterized membrane protein YckC, RDD family</fullName>
    </submittedName>
</protein>
<dbReference type="STRING" id="937218.SAMN06297251_12089"/>
<evidence type="ECO:0000256" key="2">
    <source>
        <dbReference type="ARBA" id="ARBA00022475"/>
    </source>
</evidence>